<dbReference type="Gene3D" id="3.30.200.20">
    <property type="entry name" value="Phosphorylase Kinase, domain 1"/>
    <property type="match status" value="1"/>
</dbReference>
<protein>
    <submittedName>
        <fullName evidence="3">Serine/threonine protein kinase</fullName>
    </submittedName>
</protein>
<evidence type="ECO:0000256" key="1">
    <source>
        <dbReference type="PIRSR" id="PIRSR607822-1"/>
    </source>
</evidence>
<dbReference type="InterPro" id="IPR007822">
    <property type="entry name" value="LANC-like"/>
</dbReference>
<dbReference type="AlphaFoldDB" id="A0A919PT25"/>
<dbReference type="PRINTS" id="PR01955">
    <property type="entry name" value="LANCFRANKIA"/>
</dbReference>
<dbReference type="InterPro" id="IPR000719">
    <property type="entry name" value="Prot_kinase_dom"/>
</dbReference>
<dbReference type="GO" id="GO:0046872">
    <property type="term" value="F:metal ion binding"/>
    <property type="evidence" value="ECO:0007669"/>
    <property type="project" value="UniProtKB-KW"/>
</dbReference>
<accession>A0A919PT25</accession>
<evidence type="ECO:0000259" key="2">
    <source>
        <dbReference type="PROSITE" id="PS50011"/>
    </source>
</evidence>
<dbReference type="Gene3D" id="1.10.510.10">
    <property type="entry name" value="Transferase(Phosphotransferase) domain 1"/>
    <property type="match status" value="1"/>
</dbReference>
<reference evidence="3" key="1">
    <citation type="submission" date="2021-01" db="EMBL/GenBank/DDBJ databases">
        <title>Whole genome shotgun sequence of Dactylosporangium siamense NBRC 106093.</title>
        <authorList>
            <person name="Komaki H."/>
            <person name="Tamura T."/>
        </authorList>
    </citation>
    <scope>NUCLEOTIDE SEQUENCE</scope>
    <source>
        <strain evidence="3">NBRC 106093</strain>
    </source>
</reference>
<name>A0A919PT25_9ACTN</name>
<proteinExistence type="predicted"/>
<comment type="caution">
    <text evidence="3">The sequence shown here is derived from an EMBL/GenBank/DDBJ whole genome shotgun (WGS) entry which is preliminary data.</text>
</comment>
<keyword evidence="3" id="KW-0418">Kinase</keyword>
<dbReference type="PRINTS" id="PR01950">
    <property type="entry name" value="LANCSUPER"/>
</dbReference>
<dbReference type="NCBIfam" id="NF038150">
    <property type="entry name" value="lanthi_synth_IV"/>
    <property type="match status" value="1"/>
</dbReference>
<dbReference type="PANTHER" id="PTHR24362:SF309">
    <property type="entry name" value="PROTEIN KINASE DOMAIN-CONTAINING PROTEIN"/>
    <property type="match status" value="1"/>
</dbReference>
<keyword evidence="1" id="KW-0862">Zinc</keyword>
<gene>
    <name evidence="3" type="ORF">Dsi01nite_068570</name>
</gene>
<evidence type="ECO:0000313" key="4">
    <source>
        <dbReference type="Proteomes" id="UP000660611"/>
    </source>
</evidence>
<dbReference type="PROSITE" id="PS50011">
    <property type="entry name" value="PROTEIN_KINASE_DOM"/>
    <property type="match status" value="1"/>
</dbReference>
<feature type="binding site" evidence="1">
    <location>
        <position position="781"/>
    </location>
    <ligand>
        <name>Zn(2+)</name>
        <dbReference type="ChEBI" id="CHEBI:29105"/>
    </ligand>
</feature>
<dbReference type="Proteomes" id="UP000660611">
    <property type="component" value="Unassembled WGS sequence"/>
</dbReference>
<dbReference type="EMBL" id="BONQ01000108">
    <property type="protein sequence ID" value="GIG48816.1"/>
    <property type="molecule type" value="Genomic_DNA"/>
</dbReference>
<keyword evidence="3" id="KW-0723">Serine/threonine-protein kinase</keyword>
<dbReference type="Gene3D" id="1.50.10.20">
    <property type="match status" value="1"/>
</dbReference>
<sequence length="864" mass="92162">MQEQVRAVLPDHGWTLTTGAGWCHAGPTGYPFQRQGWKLHVSATPLSALLVLSRCARVLVGHGHAFKFAPDLSRLLDLLDRESDRGSAGKFITVYPTRDADIAGLAGALHRETAGLPGPQILSDRQYRPGSLVHLRYGVHTEHPTLTDDGELHTRLTAPDGTRVPDRRQAWFTMPDWAEYPIRATADADADPRLAGRYRVHTAIQHANKGGVYQALDEQQQCEVIVKQARAHTGATLTGQDSQTLLRAEADALDILHPHGVCPRRIDLFTYGDSLFLVEEALTGTTLADWVIHRLVPGSRLNDGLPIQDLLPVAAQVVDVLRTVHDAGLRLGDLTPTNLMICQDGSVRCIDLEGAGRFGTPIAPIGTHGYIPPEFTTSTTEPTEPTASGVANDLYALGAVLFFLVTGAHPVLLDDDAGTREHRLAGLFALLGADGDAARALGPAVLGLMADDPAARWSLDRVRIHLLEAATPATPAAPVATLPRRRGGGPSPRELLTDLAEQLAEAATDDPGTAPRSDPRTVYRGAAGLLAVLTRIDPRSTAVDALIDRISADPPAGPVLPGLYSGVAGVAWAGFDAARLRGEDPGHALDLARRIPTSWHVPDVCHGLAGAGLAFAHLWRHGAGDEFRARVADCADSLTRMADDTEHGLLWPFPPDADTPLAGQSTYGFAHGVAGIGTFLLTAAAVTGDHRHLNLAVRAGRTLAGNVQGDDTAAWWYADPQEQQEGGHPVAAAHWCNGASGIGTFLLRLGCATDDPTWTALARRAAVTVRMEARDASACYCHGLAGNGDFLLDLAERLDDDRYRTWAGELADLIAATAVRQNGRFVIADDTRKAVTPGFATGTAGTAAFLHRLTHGGDRWWMTG</sequence>
<keyword evidence="3" id="KW-0808">Transferase</keyword>
<dbReference type="GO" id="GO:0005524">
    <property type="term" value="F:ATP binding"/>
    <property type="evidence" value="ECO:0007669"/>
    <property type="project" value="InterPro"/>
</dbReference>
<dbReference type="SUPFAM" id="SSF158745">
    <property type="entry name" value="LanC-like"/>
    <property type="match status" value="1"/>
</dbReference>
<dbReference type="PANTHER" id="PTHR24362">
    <property type="entry name" value="SERINE/THREONINE-PROTEIN KINASE NEK"/>
    <property type="match status" value="1"/>
</dbReference>
<feature type="domain" description="Protein kinase" evidence="2">
    <location>
        <begin position="198"/>
        <end position="468"/>
    </location>
</feature>
<feature type="binding site" evidence="1">
    <location>
        <position position="736"/>
    </location>
    <ligand>
        <name>Zn(2+)</name>
        <dbReference type="ChEBI" id="CHEBI:29105"/>
    </ligand>
</feature>
<organism evidence="3 4">
    <name type="scientific">Dactylosporangium siamense</name>
    <dbReference type="NCBI Taxonomy" id="685454"/>
    <lineage>
        <taxon>Bacteria</taxon>
        <taxon>Bacillati</taxon>
        <taxon>Actinomycetota</taxon>
        <taxon>Actinomycetes</taxon>
        <taxon>Micromonosporales</taxon>
        <taxon>Micromonosporaceae</taxon>
        <taxon>Dactylosporangium</taxon>
    </lineage>
</organism>
<keyword evidence="4" id="KW-1185">Reference proteome</keyword>
<dbReference type="Pfam" id="PF25816">
    <property type="entry name" value="RamC_N"/>
    <property type="match status" value="1"/>
</dbReference>
<dbReference type="SMART" id="SM00220">
    <property type="entry name" value="S_TKc"/>
    <property type="match status" value="1"/>
</dbReference>
<keyword evidence="1" id="KW-0479">Metal-binding</keyword>
<dbReference type="Pfam" id="PF00069">
    <property type="entry name" value="Pkinase"/>
    <property type="match status" value="1"/>
</dbReference>
<dbReference type="GO" id="GO:0004674">
    <property type="term" value="F:protein serine/threonine kinase activity"/>
    <property type="evidence" value="ECO:0007669"/>
    <property type="project" value="UniProtKB-KW"/>
</dbReference>
<dbReference type="InterPro" id="IPR058053">
    <property type="entry name" value="RamC_C"/>
</dbReference>
<evidence type="ECO:0000313" key="3">
    <source>
        <dbReference type="EMBL" id="GIG48816.1"/>
    </source>
</evidence>
<dbReference type="SUPFAM" id="SSF56112">
    <property type="entry name" value="Protein kinase-like (PK-like)"/>
    <property type="match status" value="1"/>
</dbReference>
<dbReference type="InterPro" id="IPR057929">
    <property type="entry name" value="RamC_N"/>
</dbReference>
<dbReference type="CDD" id="cd04791">
    <property type="entry name" value="LanC_SerThrkinase"/>
    <property type="match status" value="1"/>
</dbReference>
<dbReference type="SMART" id="SM01260">
    <property type="entry name" value="LANC_like"/>
    <property type="match status" value="1"/>
</dbReference>
<dbReference type="GO" id="GO:0031179">
    <property type="term" value="P:peptide modification"/>
    <property type="evidence" value="ECO:0007669"/>
    <property type="project" value="InterPro"/>
</dbReference>
<dbReference type="InterPro" id="IPR011009">
    <property type="entry name" value="Kinase-like_dom_sf"/>
</dbReference>
<dbReference type="Pfam" id="PF05147">
    <property type="entry name" value="LANC_like"/>
    <property type="match status" value="1"/>
</dbReference>
<feature type="binding site" evidence="1">
    <location>
        <position position="782"/>
    </location>
    <ligand>
        <name>Zn(2+)</name>
        <dbReference type="ChEBI" id="CHEBI:29105"/>
    </ligand>
</feature>